<comment type="pathway">
    <text evidence="1">Metabolic intermediate biosynthesis; chorismate biosynthesis; chorismate from D-erythrose 4-phosphate and phosphoenolpyruvate: step 4/7.</text>
</comment>
<dbReference type="KEGG" id="cmq:B840_06815"/>
<dbReference type="NCBIfam" id="TIGR01809">
    <property type="entry name" value="Shik-DH-AROM"/>
    <property type="match status" value="1"/>
</dbReference>
<dbReference type="Pfam" id="PF01488">
    <property type="entry name" value="Shikimate_DH"/>
    <property type="match status" value="1"/>
</dbReference>
<dbReference type="FunFam" id="3.40.50.10860:FF:000018">
    <property type="entry name" value="Shikimate 5-dehydrogenase AroE"/>
    <property type="match status" value="1"/>
</dbReference>
<dbReference type="GO" id="GO:0009073">
    <property type="term" value="P:aromatic amino acid family biosynthetic process"/>
    <property type="evidence" value="ECO:0007669"/>
    <property type="project" value="UniProtKB-KW"/>
</dbReference>
<dbReference type="InterPro" id="IPR041121">
    <property type="entry name" value="SDH_C"/>
</dbReference>
<dbReference type="InterPro" id="IPR022893">
    <property type="entry name" value="Shikimate_DH_fam"/>
</dbReference>
<comment type="catalytic activity">
    <reaction evidence="4">
        <text>shikimate + NADP(+) = 3-dehydroshikimate + NADPH + H(+)</text>
        <dbReference type="Rhea" id="RHEA:17737"/>
        <dbReference type="ChEBI" id="CHEBI:15378"/>
        <dbReference type="ChEBI" id="CHEBI:16630"/>
        <dbReference type="ChEBI" id="CHEBI:36208"/>
        <dbReference type="ChEBI" id="CHEBI:57783"/>
        <dbReference type="ChEBI" id="CHEBI:58349"/>
        <dbReference type="EC" id="1.1.1.25"/>
    </reaction>
</comment>
<dbReference type="InterPro" id="IPR046346">
    <property type="entry name" value="Aminoacid_DH-like_N_sf"/>
</dbReference>
<dbReference type="InterPro" id="IPR013708">
    <property type="entry name" value="Shikimate_DH-bd_N"/>
</dbReference>
<evidence type="ECO:0000256" key="2">
    <source>
        <dbReference type="ARBA" id="ARBA00012962"/>
    </source>
</evidence>
<dbReference type="GO" id="GO:0019632">
    <property type="term" value="P:shikimate metabolic process"/>
    <property type="evidence" value="ECO:0007669"/>
    <property type="project" value="TreeGrafter"/>
</dbReference>
<feature type="domain" description="SDH C-terminal" evidence="7">
    <location>
        <begin position="246"/>
        <end position="276"/>
    </location>
</feature>
<dbReference type="RefSeq" id="WP_229676632.1">
    <property type="nucleotide sequence ID" value="NZ_CP007790.1"/>
</dbReference>
<dbReference type="SUPFAM" id="SSF51735">
    <property type="entry name" value="NAD(P)-binding Rossmann-fold domains"/>
    <property type="match status" value="1"/>
</dbReference>
<dbReference type="PANTHER" id="PTHR21089">
    <property type="entry name" value="SHIKIMATE DEHYDROGENASE"/>
    <property type="match status" value="1"/>
</dbReference>
<dbReference type="InterPro" id="IPR036291">
    <property type="entry name" value="NAD(P)-bd_dom_sf"/>
</dbReference>
<dbReference type="EMBL" id="CP007790">
    <property type="protein sequence ID" value="AJK68968.1"/>
    <property type="molecule type" value="Genomic_DNA"/>
</dbReference>
<evidence type="ECO:0000259" key="5">
    <source>
        <dbReference type="Pfam" id="PF01488"/>
    </source>
</evidence>
<dbReference type="GO" id="GO:0050661">
    <property type="term" value="F:NADP binding"/>
    <property type="evidence" value="ECO:0007669"/>
    <property type="project" value="TreeGrafter"/>
</dbReference>
<dbReference type="NCBIfam" id="NF001311">
    <property type="entry name" value="PRK00258.1-3"/>
    <property type="match status" value="1"/>
</dbReference>
<accession>A0A0B6TM08</accession>
<dbReference type="AlphaFoldDB" id="A0A0B6TM08"/>
<dbReference type="GO" id="GO:0004764">
    <property type="term" value="F:shikimate 3-dehydrogenase (NADP+) activity"/>
    <property type="evidence" value="ECO:0007669"/>
    <property type="project" value="UniProtKB-EC"/>
</dbReference>
<reference evidence="8 9" key="1">
    <citation type="submission" date="2014-05" db="EMBL/GenBank/DDBJ databases">
        <title>Complete genome sequence of Corynebacterium marinum DSM 44953.</title>
        <authorList>
            <person name="Schaffert L."/>
            <person name="Albersmeier A."/>
            <person name="Kalinowski J."/>
            <person name="Ruckert C."/>
        </authorList>
    </citation>
    <scope>NUCLEOTIDE SEQUENCE [LARGE SCALE GENOMIC DNA]</scope>
    <source>
        <strain evidence="8 9">DSM 44953</strain>
    </source>
</reference>
<feature type="domain" description="Shikimate dehydrogenase substrate binding N-terminal" evidence="6">
    <location>
        <begin position="16"/>
        <end position="98"/>
    </location>
</feature>
<evidence type="ECO:0000256" key="3">
    <source>
        <dbReference type="ARBA" id="ARBA00023141"/>
    </source>
</evidence>
<dbReference type="Proteomes" id="UP000031928">
    <property type="component" value="Chromosome"/>
</dbReference>
<dbReference type="Pfam" id="PF08501">
    <property type="entry name" value="Shikimate_dh_N"/>
    <property type="match status" value="1"/>
</dbReference>
<dbReference type="STRING" id="1224162.B840_06815"/>
<evidence type="ECO:0000313" key="8">
    <source>
        <dbReference type="EMBL" id="AJK68968.1"/>
    </source>
</evidence>
<keyword evidence="9" id="KW-1185">Reference proteome</keyword>
<evidence type="ECO:0000256" key="4">
    <source>
        <dbReference type="ARBA" id="ARBA00049442"/>
    </source>
</evidence>
<proteinExistence type="predicted"/>
<dbReference type="Gene3D" id="3.40.50.10860">
    <property type="entry name" value="Leucine Dehydrogenase, chain A, domain 1"/>
    <property type="match status" value="1"/>
</dbReference>
<dbReference type="UniPathway" id="UPA00053">
    <property type="reaction ID" value="UER00087"/>
</dbReference>
<dbReference type="PANTHER" id="PTHR21089:SF1">
    <property type="entry name" value="BIFUNCTIONAL 3-DEHYDROQUINATE DEHYDRATASE_SHIKIMATE DEHYDROGENASE, CHLOROPLASTIC"/>
    <property type="match status" value="1"/>
</dbReference>
<keyword evidence="3" id="KW-0057">Aromatic amino acid biosynthesis</keyword>
<keyword evidence="8" id="KW-0560">Oxidoreductase</keyword>
<name>A0A0B6TM08_9CORY</name>
<evidence type="ECO:0000259" key="7">
    <source>
        <dbReference type="Pfam" id="PF18317"/>
    </source>
</evidence>
<sequence length="280" mass="29716">MSHPLEMPDVRHRAAVLGSPIEHSRSPILHNAGYEALGMDDWEYTRIECTAEELPAVVGGAGEEFAGFSVTMPAKFAALDFADEVTDRARQIGSANTLLRTESGWRADNTDCDGITGALEELLGGRFGRARRAIVVGGGGTARPALWALAQAGVTDITVINRSDRSAELAPLLSPLGVAFRFAGFDSDLAAAARQADVIVSTVPSVAVEGREQDLAHAPVLDVIYEPRPTPLTVAAAANGYLTVDGHVMLAHQAYGQFEQFTGRPAPREAMRRALEASLG</sequence>
<dbReference type="EC" id="1.1.1.25" evidence="2"/>
<feature type="domain" description="Quinate/shikimate 5-dehydrogenase/glutamyl-tRNA reductase" evidence="5">
    <location>
        <begin position="130"/>
        <end position="205"/>
    </location>
</feature>
<dbReference type="InterPro" id="IPR006151">
    <property type="entry name" value="Shikm_DH/Glu-tRNA_Rdtase"/>
</dbReference>
<dbReference type="HOGENOM" id="CLU_044063_0_0_11"/>
<evidence type="ECO:0000259" key="6">
    <source>
        <dbReference type="Pfam" id="PF08501"/>
    </source>
</evidence>
<dbReference type="InterPro" id="IPR010110">
    <property type="entry name" value="Shikimate_DH_AroM-type"/>
</dbReference>
<evidence type="ECO:0000256" key="1">
    <source>
        <dbReference type="ARBA" id="ARBA00004871"/>
    </source>
</evidence>
<keyword evidence="3" id="KW-0028">Amino-acid biosynthesis</keyword>
<evidence type="ECO:0000313" key="9">
    <source>
        <dbReference type="Proteomes" id="UP000031928"/>
    </source>
</evidence>
<dbReference type="GO" id="GO:0005829">
    <property type="term" value="C:cytosol"/>
    <property type="evidence" value="ECO:0007669"/>
    <property type="project" value="TreeGrafter"/>
</dbReference>
<dbReference type="CDD" id="cd01065">
    <property type="entry name" value="NAD_bind_Shikimate_DH"/>
    <property type="match status" value="1"/>
</dbReference>
<dbReference type="Pfam" id="PF18317">
    <property type="entry name" value="SDH_C"/>
    <property type="match status" value="1"/>
</dbReference>
<dbReference type="Gene3D" id="3.40.50.720">
    <property type="entry name" value="NAD(P)-binding Rossmann-like Domain"/>
    <property type="match status" value="1"/>
</dbReference>
<protein>
    <recommendedName>
        <fullName evidence="2">shikimate dehydrogenase (NADP(+))</fullName>
        <ecNumber evidence="2">1.1.1.25</ecNumber>
    </recommendedName>
</protein>
<organism evidence="8 9">
    <name type="scientific">Corynebacterium marinum DSM 44953</name>
    <dbReference type="NCBI Taxonomy" id="1224162"/>
    <lineage>
        <taxon>Bacteria</taxon>
        <taxon>Bacillati</taxon>
        <taxon>Actinomycetota</taxon>
        <taxon>Actinomycetes</taxon>
        <taxon>Mycobacteriales</taxon>
        <taxon>Corynebacteriaceae</taxon>
        <taxon>Corynebacterium</taxon>
    </lineage>
</organism>
<gene>
    <name evidence="8" type="primary">aroE</name>
    <name evidence="8" type="ORF">B840_06815</name>
</gene>
<dbReference type="SUPFAM" id="SSF53223">
    <property type="entry name" value="Aminoacid dehydrogenase-like, N-terminal domain"/>
    <property type="match status" value="1"/>
</dbReference>
<dbReference type="GO" id="GO:0009423">
    <property type="term" value="P:chorismate biosynthetic process"/>
    <property type="evidence" value="ECO:0007669"/>
    <property type="project" value="UniProtKB-UniPathway"/>
</dbReference>